<reference evidence="8 9" key="1">
    <citation type="submission" date="2013-03" db="EMBL/GenBank/DDBJ databases">
        <title>The Genome Sequence of Phialophora europaea CBS 101466.</title>
        <authorList>
            <consortium name="The Broad Institute Genomics Platform"/>
            <person name="Cuomo C."/>
            <person name="de Hoog S."/>
            <person name="Gorbushina A."/>
            <person name="Walker B."/>
            <person name="Young S.K."/>
            <person name="Zeng Q."/>
            <person name="Gargeya S."/>
            <person name="Fitzgerald M."/>
            <person name="Haas B."/>
            <person name="Abouelleil A."/>
            <person name="Allen A.W."/>
            <person name="Alvarado L."/>
            <person name="Arachchi H.M."/>
            <person name="Berlin A.M."/>
            <person name="Chapman S.B."/>
            <person name="Gainer-Dewar J."/>
            <person name="Goldberg J."/>
            <person name="Griggs A."/>
            <person name="Gujja S."/>
            <person name="Hansen M."/>
            <person name="Howarth C."/>
            <person name="Imamovic A."/>
            <person name="Ireland A."/>
            <person name="Larimer J."/>
            <person name="McCowan C."/>
            <person name="Murphy C."/>
            <person name="Pearson M."/>
            <person name="Poon T.W."/>
            <person name="Priest M."/>
            <person name="Roberts A."/>
            <person name="Saif S."/>
            <person name="Shea T."/>
            <person name="Sisk P."/>
            <person name="Sykes S."/>
            <person name="Wortman J."/>
            <person name="Nusbaum C."/>
            <person name="Birren B."/>
        </authorList>
    </citation>
    <scope>NUCLEOTIDE SEQUENCE [LARGE SCALE GENOMIC DNA]</scope>
    <source>
        <strain evidence="8 9">CBS 101466</strain>
    </source>
</reference>
<keyword evidence="9" id="KW-1185">Reference proteome</keyword>
<sequence length="495" mass="54891">MPRSASDELTSLLRSERWHGETPDEDEEQLVEFDEEDSEDPKQWPLQTRYFQVLQVTLIGLLCPLASSILAPASDIVAEEFGVEKSSVIGAQSGFVHMLGFGPLFLAPCSETFGRRPVFMTNLIIFTILQIPTALAPNLPALIALRTLSGLFGSVGIANGGGTISDMFPANERATVLGFYLLGPLLGPSLGPFIGGLVVSRLDWRWVIWTVFIMSTLLTLTCYFFLHESYAPMVLQRRKQTLQDKNPDTPYRVSGASDQPTFRKIKANCSRALRILFTQPIVLIMSIYQAIIFASMYTLYSTFTNIWPSPPYHFTKNQLALTYLAPATGFTLAAAIIVPSIDRLYKHLSRTKSRDNNRGGGLPEYRLPLASIGALLLPISLFWFGWAVEAQTPWPLPLASTFLFGAAQVCIFNTTQNYYIDAFEKYAASALAAGAFLRSMFGAQIPLYVGALFERLGYGWGFSVFGFVSVALMPAPALFYFYGGWVRERFAVDLS</sequence>
<evidence type="ECO:0000313" key="8">
    <source>
        <dbReference type="EMBL" id="ETN37687.1"/>
    </source>
</evidence>
<feature type="transmembrane region" description="Helical" evidence="6">
    <location>
        <begin position="119"/>
        <end position="137"/>
    </location>
</feature>
<dbReference type="Proteomes" id="UP000030752">
    <property type="component" value="Unassembled WGS sequence"/>
</dbReference>
<dbReference type="VEuPathDB" id="FungiDB:HMPREF1541_07310"/>
<evidence type="ECO:0000256" key="5">
    <source>
        <dbReference type="SAM" id="MobiDB-lite"/>
    </source>
</evidence>
<proteinExistence type="predicted"/>
<dbReference type="GO" id="GO:0022857">
    <property type="term" value="F:transmembrane transporter activity"/>
    <property type="evidence" value="ECO:0007669"/>
    <property type="project" value="InterPro"/>
</dbReference>
<feature type="transmembrane region" description="Helical" evidence="6">
    <location>
        <begin position="281"/>
        <end position="300"/>
    </location>
</feature>
<feature type="region of interest" description="Disordered" evidence="5">
    <location>
        <begin position="1"/>
        <end position="41"/>
    </location>
</feature>
<comment type="subcellular location">
    <subcellularLocation>
        <location evidence="1">Membrane</location>
        <topology evidence="1">Multi-pass membrane protein</topology>
    </subcellularLocation>
</comment>
<evidence type="ECO:0000256" key="1">
    <source>
        <dbReference type="ARBA" id="ARBA00004141"/>
    </source>
</evidence>
<dbReference type="EMBL" id="KB822723">
    <property type="protein sequence ID" value="ETN37687.1"/>
    <property type="molecule type" value="Genomic_DNA"/>
</dbReference>
<dbReference type="Pfam" id="PF07690">
    <property type="entry name" value="MFS_1"/>
    <property type="match status" value="1"/>
</dbReference>
<dbReference type="RefSeq" id="XP_008719856.1">
    <property type="nucleotide sequence ID" value="XM_008721634.1"/>
</dbReference>
<feature type="transmembrane region" description="Helical" evidence="6">
    <location>
        <begin position="460"/>
        <end position="482"/>
    </location>
</feature>
<dbReference type="GeneID" id="19974649"/>
<evidence type="ECO:0000256" key="4">
    <source>
        <dbReference type="ARBA" id="ARBA00023136"/>
    </source>
</evidence>
<dbReference type="CDD" id="cd17323">
    <property type="entry name" value="MFS_Tpo1_MDR_like"/>
    <property type="match status" value="1"/>
</dbReference>
<dbReference type="InterPro" id="IPR020846">
    <property type="entry name" value="MFS_dom"/>
</dbReference>
<dbReference type="InParanoid" id="W2RMH5"/>
<organism evidence="8 9">
    <name type="scientific">Cyphellophora europaea (strain CBS 101466)</name>
    <name type="common">Phialophora europaea</name>
    <dbReference type="NCBI Taxonomy" id="1220924"/>
    <lineage>
        <taxon>Eukaryota</taxon>
        <taxon>Fungi</taxon>
        <taxon>Dikarya</taxon>
        <taxon>Ascomycota</taxon>
        <taxon>Pezizomycotina</taxon>
        <taxon>Eurotiomycetes</taxon>
        <taxon>Chaetothyriomycetidae</taxon>
        <taxon>Chaetothyriales</taxon>
        <taxon>Cyphellophoraceae</taxon>
        <taxon>Cyphellophora</taxon>
    </lineage>
</organism>
<dbReference type="STRING" id="1220924.W2RMH5"/>
<accession>W2RMH5</accession>
<feature type="transmembrane region" description="Helical" evidence="6">
    <location>
        <begin position="174"/>
        <end position="194"/>
    </location>
</feature>
<evidence type="ECO:0000256" key="2">
    <source>
        <dbReference type="ARBA" id="ARBA00022692"/>
    </source>
</evidence>
<dbReference type="Gene3D" id="1.20.1250.20">
    <property type="entry name" value="MFS general substrate transporter like domains"/>
    <property type="match status" value="1"/>
</dbReference>
<dbReference type="SUPFAM" id="SSF103473">
    <property type="entry name" value="MFS general substrate transporter"/>
    <property type="match status" value="1"/>
</dbReference>
<feature type="domain" description="Major facilitator superfamily (MFS) profile" evidence="7">
    <location>
        <begin position="52"/>
        <end position="487"/>
    </location>
</feature>
<evidence type="ECO:0000313" key="9">
    <source>
        <dbReference type="Proteomes" id="UP000030752"/>
    </source>
</evidence>
<feature type="transmembrane region" description="Helical" evidence="6">
    <location>
        <begin position="143"/>
        <end position="162"/>
    </location>
</feature>
<feature type="transmembrane region" description="Helical" evidence="6">
    <location>
        <begin position="320"/>
        <end position="345"/>
    </location>
</feature>
<evidence type="ECO:0000256" key="6">
    <source>
        <dbReference type="SAM" id="Phobius"/>
    </source>
</evidence>
<evidence type="ECO:0000256" key="3">
    <source>
        <dbReference type="ARBA" id="ARBA00022989"/>
    </source>
</evidence>
<dbReference type="PANTHER" id="PTHR23502:SF171">
    <property type="entry name" value="MAJOR FACILITATOR SUPERFAMILY (MFS) PROFILE DOMAIN-CONTAINING PROTEIN"/>
    <property type="match status" value="1"/>
</dbReference>
<name>W2RMH5_CYPE1</name>
<keyword evidence="3 6" id="KW-1133">Transmembrane helix</keyword>
<feature type="transmembrane region" description="Helical" evidence="6">
    <location>
        <begin position="394"/>
        <end position="414"/>
    </location>
</feature>
<dbReference type="PROSITE" id="PS50850">
    <property type="entry name" value="MFS"/>
    <property type="match status" value="1"/>
</dbReference>
<feature type="compositionally biased region" description="Acidic residues" evidence="5">
    <location>
        <begin position="23"/>
        <end position="39"/>
    </location>
</feature>
<feature type="transmembrane region" description="Helical" evidence="6">
    <location>
        <begin position="50"/>
        <end position="69"/>
    </location>
</feature>
<feature type="transmembrane region" description="Helical" evidence="6">
    <location>
        <begin position="365"/>
        <end position="388"/>
    </location>
</feature>
<dbReference type="eggNOG" id="KOG0255">
    <property type="taxonomic scope" value="Eukaryota"/>
</dbReference>
<feature type="transmembrane region" description="Helical" evidence="6">
    <location>
        <begin position="426"/>
        <end position="448"/>
    </location>
</feature>
<dbReference type="InterPro" id="IPR036259">
    <property type="entry name" value="MFS_trans_sf"/>
</dbReference>
<feature type="transmembrane region" description="Helical" evidence="6">
    <location>
        <begin position="206"/>
        <end position="226"/>
    </location>
</feature>
<protein>
    <recommendedName>
        <fullName evidence="7">Major facilitator superfamily (MFS) profile domain-containing protein</fullName>
    </recommendedName>
</protein>
<feature type="transmembrane region" description="Helical" evidence="6">
    <location>
        <begin position="89"/>
        <end position="107"/>
    </location>
</feature>
<dbReference type="InterPro" id="IPR011701">
    <property type="entry name" value="MFS"/>
</dbReference>
<evidence type="ECO:0000259" key="7">
    <source>
        <dbReference type="PROSITE" id="PS50850"/>
    </source>
</evidence>
<dbReference type="GO" id="GO:0005886">
    <property type="term" value="C:plasma membrane"/>
    <property type="evidence" value="ECO:0007669"/>
    <property type="project" value="TreeGrafter"/>
</dbReference>
<keyword evidence="4 6" id="KW-0472">Membrane</keyword>
<dbReference type="PANTHER" id="PTHR23502">
    <property type="entry name" value="MAJOR FACILITATOR SUPERFAMILY"/>
    <property type="match status" value="1"/>
</dbReference>
<dbReference type="HOGENOM" id="CLU_008455_1_2_1"/>
<keyword evidence="2 6" id="KW-0812">Transmembrane</keyword>
<dbReference type="OrthoDB" id="6770063at2759"/>
<dbReference type="AlphaFoldDB" id="W2RMH5"/>
<gene>
    <name evidence="8" type="ORF">HMPREF1541_07310</name>
</gene>